<evidence type="ECO:0000313" key="2">
    <source>
        <dbReference type="Proteomes" id="UP000253729"/>
    </source>
</evidence>
<accession>A0A3F3Q549</accession>
<proteinExistence type="predicted"/>
<gene>
    <name evidence="1" type="ORF">BDQ94DRAFT_142157</name>
</gene>
<organism evidence="1 2">
    <name type="scientific">Aspergillus welwitschiae</name>
    <dbReference type="NCBI Taxonomy" id="1341132"/>
    <lineage>
        <taxon>Eukaryota</taxon>
        <taxon>Fungi</taxon>
        <taxon>Dikarya</taxon>
        <taxon>Ascomycota</taxon>
        <taxon>Pezizomycotina</taxon>
        <taxon>Eurotiomycetes</taxon>
        <taxon>Eurotiomycetidae</taxon>
        <taxon>Eurotiales</taxon>
        <taxon>Aspergillaceae</taxon>
        <taxon>Aspergillus</taxon>
        <taxon>Aspergillus subgen. Circumdati</taxon>
    </lineage>
</organism>
<dbReference type="GeneID" id="38134334"/>
<dbReference type="RefSeq" id="XP_026627169.1">
    <property type="nucleotide sequence ID" value="XM_026765978.1"/>
</dbReference>
<dbReference type="AlphaFoldDB" id="A0A3F3Q549"/>
<reference evidence="1 2" key="1">
    <citation type="submission" date="2018-07" db="EMBL/GenBank/DDBJ databases">
        <title>The genomes of Aspergillus section Nigri reveals drivers in fungal speciation.</title>
        <authorList>
            <consortium name="DOE Joint Genome Institute"/>
            <person name="Vesth T.C."/>
            <person name="Nybo J."/>
            <person name="Theobald S."/>
            <person name="Brandl J."/>
            <person name="Frisvad J.C."/>
            <person name="Nielsen K.F."/>
            <person name="Lyhne E.K."/>
            <person name="Kogle M.E."/>
            <person name="Kuo A."/>
            <person name="Riley R."/>
            <person name="Clum A."/>
            <person name="Nolan M."/>
            <person name="Lipzen A."/>
            <person name="Salamov A."/>
            <person name="Henrissat B."/>
            <person name="Wiebenga A."/>
            <person name="De vries R.P."/>
            <person name="Grigoriev I.V."/>
            <person name="Mortensen U.H."/>
            <person name="Andersen M.R."/>
            <person name="Baker S.E."/>
        </authorList>
    </citation>
    <scope>NUCLEOTIDE SEQUENCE [LARGE SCALE GENOMIC DNA]</scope>
    <source>
        <strain evidence="1 2">CBS 139.54b</strain>
    </source>
</reference>
<name>A0A3F3Q549_9EURO</name>
<keyword evidence="2" id="KW-1185">Reference proteome</keyword>
<dbReference type="Proteomes" id="UP000253729">
    <property type="component" value="Unassembled WGS sequence"/>
</dbReference>
<protein>
    <submittedName>
        <fullName evidence="1">Uncharacterized protein</fullName>
    </submittedName>
</protein>
<evidence type="ECO:0000313" key="1">
    <source>
        <dbReference type="EMBL" id="RDH34147.1"/>
    </source>
</evidence>
<dbReference type="EMBL" id="KZ852044">
    <property type="protein sequence ID" value="RDH34147.1"/>
    <property type="molecule type" value="Genomic_DNA"/>
</dbReference>
<sequence>MHTWIVSCAVVIRVENPQAIHTHPVLIYIVDIRSVQPCLSVCSFSCFFICSSSPVRILFYTRKRQGVGDKRDIYYYHYISGLFAKGKTAYGFFNSRGQKPCIACHIPSFLFTFPFLAFDG</sequence>